<feature type="compositionally biased region" description="Low complexity" evidence="1">
    <location>
        <begin position="1625"/>
        <end position="1640"/>
    </location>
</feature>
<evidence type="ECO:0000256" key="1">
    <source>
        <dbReference type="SAM" id="MobiDB-lite"/>
    </source>
</evidence>
<dbReference type="Proteomes" id="UP000035680">
    <property type="component" value="Unassembled WGS sequence"/>
</dbReference>
<dbReference type="Gene3D" id="3.20.20.370">
    <property type="entry name" value="Glycoside hydrolase/deacetylase"/>
    <property type="match status" value="1"/>
</dbReference>
<dbReference type="WBParaSite" id="SVE_1580300.1">
    <property type="protein sequence ID" value="SVE_1580300.1"/>
    <property type="gene ID" value="SVE_1580300"/>
</dbReference>
<dbReference type="STRING" id="75913.A0A0K0FTZ1"/>
<name>A0A0K0FTZ1_STRVS</name>
<feature type="domain" description="EGF-like" evidence="3">
    <location>
        <begin position="1258"/>
        <end position="1271"/>
    </location>
</feature>
<sequence>MSKFGFIFFIQLIIYLKCLKLYSNCTQSSECLIENSTCHEGKCSCLPNFKNINNNCHPIDMKSKLGLNCTNSLQCTGIGEYCSSYNICLCLTSHVEVSSTCLPIIFPGNSKCLSSLQCTNGFPGSWCDKNNTCQCPEGSVMKGNTCILATNGIPLIQADNSVVTKTVNLAKSSFFDKITDFIALKTRSIFNNQQSETNEIIGVRPGGSCINDLACAGYPLAYCDTVCKCKENSYNAGSTCITLPTATQTNQGLCPSDQVYATEPEICVNRVFPGNNCQYSEQCSAIESGSFCRNNICECVFGMIKSNDGRRCIFRDNHCPTKGTIWVPELGECKQVIIPGVDQCSHSLQCSTAFNGSYCYERKCTCPDTAPVPVDGTCGTDCQEGQSFSSITGSCLPNVTPGYECTYTSQCHSSFPGTLCVGGICKCGKNKVFTGTRCDYTCPSGYMKGAHDICVPGCTESQIEHNGECLPYASPGQDCKVNAQCLGDSLCGNGICTCRPNMQIVGGVCQVIKVFPDQSCALGEECVGGSYCVDGTCLCGPGTVNINNQCIKPVTVPPNSACTKATFCSGGSHCVNEICTCEFPLVPINNTCSYPPSVLPNHPCPTGYEKCLGGSTCIQSICTCPVGTVEEGGNCHAVIYVNATQACSISRICTGHSVCIDHVCTCPNPYILKNGVCMLLGIALAGHSCANNQPCTDNAYCDEEKKICTCIPPTSNQNGICILSLTSSPGGPCDETYVCTGFSNCIDNICTCPPGTINIDGICKQILVNFGNCTNTTDCPDNSYCDEVTKKCLCPNNTIPVDYKCISLNEKPLTGPNNSTTSYNDQKTIRNNSQTELKQTNNNNTQVPPGGSCIESFYKCINGADCVAGTCICPPDTRLINGKCTKELFAFPGEDCGSGQECTRNSVCNHETLKCECINTSKIAIGRSCVDRLRSYPGYPCGNGEICINGSVCYKGVCKCPGNQIVSNKMCVEPRRLMPGNKCSEDDICTGNSECDRKTLMCQCRPHHITIGGICTRIVLSKPGEKCSGQQYRCILNSYCNGYTCVCLQGMKLIGGQCKTPLQKQPGSFCTEVDECTNMSTCIKGRCTCTSPRILKNLKCEIPVEVRAGESCNYHDICLGGSSCVNGRCLCGTNEYIRSGICTEKVSKKPGEHCNDYEICSGGSYCSRSKYCTCNPGYAIEDSKCVRKTRSNPGESCKSGERCLGNSTCLRDICTCPKSTTLSGKSCIPVRDANIGESCANGETCLSGSKCEPYSKICACPPGYVNRNAFCVPIEGLMHKKKSQESEYFHYPDRIKNSYSFAMNKESLKRNDFVSPSHCNKTSDCDENAKCKNNICVCNPNYVLKNGFCIRIISAVVPPSGGSLGHKCSTSNDCHVNNSQCKSGRCLCAPGFKMLGVNQCIKGGFLKLSRTEPIKHYEEIRLPSSRRPSIPGGKCVDSKGCLNRSFCHQGKCVCPRGMKTIKNHCVEVEIVPPLSTCNDGQVCAGNSECSVNGICLCPQNHTLHKGFCQTDEQIEIMKRIFGIELDKKKGLVAIPNIKIKEKMSLLEKIEIMASKEKLTQIATTEIPETTKKLITTLKPRKVTKLPLDEIIKNASHEKEMIKKLEKIIYQTRKTTTLIKETSPTTLTTPKTTITTKNTESPIPITTQKKESPKTTKKIESPKTTLTTELQTTSTTKLSVKSTTLIPTTVSEIITSPMTLLTKTSPVTTATITQSSKKGTKTTSIATQQIILSTSMNSSVITTTMPTIIPTSKTTRIESPTTSLPTTEEFKTTSIPLIDRKINKILTDPDYNPMTMKPINITNIIESKVKSNKIIEKNDTLTIQVTELPIKKTTSEPIFTKQPEIIPSTNNILPKINQTITNNLNITTILKELLSIKEPFIVSSTQPTIEENYVEVEEEVGEVDENEDILPALQILPPYQPSTNNNFYKIFPNLISNTHYSSALTNKPLKIPYSLFQISYPGQFCDEALVFCSGNSTCEQNTCQCNENFYLYNNDCLPIDMNVNCISNDDCPLGAFCNDNECQCEYGMRYSRFGFFNPGSSCSNGETCIGGSYCKNNICICPQDKQFIVNNICSPTPTSQTIPVEESELKNSTESYTTTKKNYLNLTKDIETNPISRVKRDAMISLGYECTNITLNNITTSPCIQNAFCLEGFCQCSYDFLQAGNACYPKNLIGNVIKEPGEDCETYYYCNGGSTCNPNTKKCECNTGTILYNSHCVKKNVVGEGSSCNETQQCGPGLECIDGICVDVTQPINATVVEVGPGQPCPKSDRYIVCKCTGNSILANNYCICPGGEKIIDGVCVGVDSVADPGESCVPNFTICLGNSNCLDNICTCNEGFINVNKQCVPSSSINTTTTMTTTPMIITPTPTITTTTISTTTTIYIPGIGEPCTSVIGCRNGAICLNRICQCPPNTILINGQCVIRYTTANPGEPCSSDGIICIGGSACINNICTCPQGSYIVDEKCVLGSLTTPPQPSWRIIDPGFPCGMPFTRCGGGSYCSGGLCMCPPNFVPIKNVCTEYINVITTTSQPFTPLFPGDVCGMLNSYCTGGSSCINGFCQCQNGQVPMGTICVDVIGQTSTMTPITTLLPGESCDAVCELLRTCQKYCGGGSICIGGVCTCGMGYVAINGICQINKDYSLGNDVKYVADEPSWITSYRYPGQDCNTFTVCTGGSACDGKICQCPTGFVPTRNDRSCINSNYLREISTKTNDIINNSRYTNLLVRTPELSSIIKPFKSMKYSSKYKKCYDDTQCEGGMICNTLGLCQCPKQLTNFNGQCIDIYTEKLAYPGSKCISKETGTIKLLTCANGSQCNKTIGYCSCPVGTLPNLSSFCVTADHVDSKLALPGKGCDKNITPNCANNAICQDDFCVCPYGTKNNGNGVCSSRVTLDEGIVLREFNKKLINDPCNNTMECIFPGECKKGICSCPPEMKVSDERTCLNKKKLSRIGEYCDEVAGIYCINNSACIKHYCTYLVINTDYFNLQNDIDDDEPFIVRPIEDSLLECPHDGTCSLPDCFCSRTGLNIPGNLHYDETPQMVLLTFDGPITDRVINIYKNIFSGKHKNKNACPIKGTFFVSHEFNNYDQTQWLYSRGHEIGVNSITHRSLSDLSEEEWKDEMVGLREALEKFSYIDSRKIKGLRAPQFALGGEGQFSMMEKENFMYDNTQTTLDGPYWPQSLHYKTPWRCVRQNCPNTSHNIWEFPINMLTRNDGKQALFMLQAVTRFDSPDQIANMLIRNMERNLKSNKAPFIVNIESDFLTAIPFNGALKALDIFITKVLQRNDTYIVTMEEALIWIQRPTKLSKLRDFFPWQCRRYRNEYQRPCETPSICSYTDGPTSYPHSFRVCGSCPHVYPWIKDPIGRGNTFSK</sequence>
<evidence type="ECO:0000259" key="3">
    <source>
        <dbReference type="PROSITE" id="PS01186"/>
    </source>
</evidence>
<feature type="chain" id="PRO_5005330092" evidence="2">
    <location>
        <begin position="19"/>
        <end position="3363"/>
    </location>
</feature>
<dbReference type="InterPro" id="IPR052740">
    <property type="entry name" value="CE4"/>
</dbReference>
<dbReference type="PROSITE" id="PS01186">
    <property type="entry name" value="EGF_2"/>
    <property type="match status" value="1"/>
</dbReference>
<evidence type="ECO:0000313" key="5">
    <source>
        <dbReference type="WBParaSite" id="SVE_1580300.1"/>
    </source>
</evidence>
<proteinExistence type="predicted"/>
<dbReference type="InterPro" id="IPR006150">
    <property type="entry name" value="Cys_repeat_1"/>
</dbReference>
<evidence type="ECO:0000256" key="2">
    <source>
        <dbReference type="SAM" id="SignalP"/>
    </source>
</evidence>
<reference evidence="4" key="1">
    <citation type="submission" date="2014-07" db="EMBL/GenBank/DDBJ databases">
        <authorList>
            <person name="Martin A.A"/>
            <person name="De Silva N."/>
        </authorList>
    </citation>
    <scope>NUCLEOTIDE SEQUENCE</scope>
</reference>
<dbReference type="PANTHER" id="PTHR45985:SF3">
    <property type="entry name" value="CHITIN DEACETYLASE-LIKE 4"/>
    <property type="match status" value="1"/>
</dbReference>
<dbReference type="InterPro" id="IPR000742">
    <property type="entry name" value="EGF"/>
</dbReference>
<evidence type="ECO:0000313" key="4">
    <source>
        <dbReference type="Proteomes" id="UP000035680"/>
    </source>
</evidence>
<dbReference type="GO" id="GO:0005975">
    <property type="term" value="P:carbohydrate metabolic process"/>
    <property type="evidence" value="ECO:0007669"/>
    <property type="project" value="InterPro"/>
</dbReference>
<dbReference type="SUPFAM" id="SSF88713">
    <property type="entry name" value="Glycoside hydrolase/deacetylase"/>
    <property type="match status" value="1"/>
</dbReference>
<feature type="signal peptide" evidence="2">
    <location>
        <begin position="1"/>
        <end position="18"/>
    </location>
</feature>
<accession>A0A0K0FTZ1</accession>
<dbReference type="InterPro" id="IPR006149">
    <property type="entry name" value="EB_dom"/>
</dbReference>
<protein>
    <submittedName>
        <fullName evidence="5">EGF-like domain-containing protein</fullName>
    </submittedName>
</protein>
<dbReference type="InterPro" id="IPR002509">
    <property type="entry name" value="NODB_dom"/>
</dbReference>
<keyword evidence="2" id="KW-0732">Signal</keyword>
<dbReference type="SMART" id="SM00289">
    <property type="entry name" value="WR1"/>
    <property type="match status" value="20"/>
</dbReference>
<feature type="region of interest" description="Disordered" evidence="1">
    <location>
        <begin position="1625"/>
        <end position="1661"/>
    </location>
</feature>
<dbReference type="PANTHER" id="PTHR45985">
    <property type="match status" value="1"/>
</dbReference>
<reference evidence="5" key="2">
    <citation type="submission" date="2015-08" db="UniProtKB">
        <authorList>
            <consortium name="WormBaseParasite"/>
        </authorList>
    </citation>
    <scope>IDENTIFICATION</scope>
</reference>
<dbReference type="GO" id="GO:0016810">
    <property type="term" value="F:hydrolase activity, acting on carbon-nitrogen (but not peptide) bonds"/>
    <property type="evidence" value="ECO:0007669"/>
    <property type="project" value="InterPro"/>
</dbReference>
<dbReference type="SMART" id="SM00181">
    <property type="entry name" value="EGF"/>
    <property type="match status" value="36"/>
</dbReference>
<organism evidence="4 5">
    <name type="scientific">Strongyloides venezuelensis</name>
    <name type="common">Threadworm</name>
    <dbReference type="NCBI Taxonomy" id="75913"/>
    <lineage>
        <taxon>Eukaryota</taxon>
        <taxon>Metazoa</taxon>
        <taxon>Ecdysozoa</taxon>
        <taxon>Nematoda</taxon>
        <taxon>Chromadorea</taxon>
        <taxon>Rhabditida</taxon>
        <taxon>Tylenchina</taxon>
        <taxon>Panagrolaimomorpha</taxon>
        <taxon>Strongyloidoidea</taxon>
        <taxon>Strongyloididae</taxon>
        <taxon>Strongyloides</taxon>
    </lineage>
</organism>
<dbReference type="InterPro" id="IPR011330">
    <property type="entry name" value="Glyco_hydro/deAcase_b/a-brl"/>
</dbReference>
<keyword evidence="4" id="KW-1185">Reference proteome</keyword>
<dbReference type="Pfam" id="PF01683">
    <property type="entry name" value="EB"/>
    <property type="match status" value="18"/>
</dbReference>
<feature type="compositionally biased region" description="Basic and acidic residues" evidence="1">
    <location>
        <begin position="1647"/>
        <end position="1660"/>
    </location>
</feature>
<dbReference type="Pfam" id="PF01522">
    <property type="entry name" value="Polysacc_deac_1"/>
    <property type="match status" value="1"/>
</dbReference>